<gene>
    <name evidence="3" type="ORF">F5897_000836</name>
</gene>
<evidence type="ECO:0000256" key="1">
    <source>
        <dbReference type="SAM" id="Coils"/>
    </source>
</evidence>
<reference evidence="3" key="1">
    <citation type="submission" date="2020-08" db="EMBL/GenBank/DDBJ databases">
        <title>Sequencing the genomes of 1000 actinobacteria strains.</title>
        <authorList>
            <person name="Klenk H.-P."/>
        </authorList>
    </citation>
    <scope>NUCLEOTIDE SEQUENCE [LARGE SCALE GENOMIC DNA]</scope>
    <source>
        <strain evidence="3">DSM 27064</strain>
    </source>
</reference>
<evidence type="ECO:0000313" key="4">
    <source>
        <dbReference type="Proteomes" id="UP000571183"/>
    </source>
</evidence>
<dbReference type="EMBL" id="JACIFD010000007">
    <property type="protein sequence ID" value="MBB4071528.1"/>
    <property type="molecule type" value="Genomic_DNA"/>
</dbReference>
<dbReference type="RefSeq" id="WP_124824124.1">
    <property type="nucleotide sequence ID" value="NZ_JACIFD010000007.1"/>
</dbReference>
<feature type="domain" description="CT398-like coiled coil hairpin" evidence="2">
    <location>
        <begin position="14"/>
        <end position="193"/>
    </location>
</feature>
<name>A0A840DNA5_9MICO</name>
<dbReference type="AlphaFoldDB" id="A0A840DNA5"/>
<keyword evidence="4" id="KW-1185">Reference proteome</keyword>
<dbReference type="Proteomes" id="UP000571183">
    <property type="component" value="Unassembled WGS sequence"/>
</dbReference>
<protein>
    <recommendedName>
        <fullName evidence="2">CT398-like coiled coil hairpin domain-containing protein</fullName>
    </recommendedName>
</protein>
<sequence length="243" mass="26764">MRASAAQQQLLLPLAAVDHRIAHLQRVAHELQQPQPEVAALRRTAQPLRQAQLLAQRELEAQQREMSRLTDDLDTVAKRTKHDENLLAQATDSKLAQQVTSELQQLAMRRDKLETQQLVVMETIEEAEKKLQAAAAELQEITAKEQELLAEIAARLQQTEQDLAQLTKERKLLAAPIIGELLAEYDAVRSRGGIGAAELTNNVSGASGMHLTPGEIAVVKSLDSDELYYCSLTGAILVRAEAS</sequence>
<organism evidence="3 4">
    <name type="scientific">Canibacter oris</name>
    <dbReference type="NCBI Taxonomy" id="1365628"/>
    <lineage>
        <taxon>Bacteria</taxon>
        <taxon>Bacillati</taxon>
        <taxon>Actinomycetota</taxon>
        <taxon>Actinomycetes</taxon>
        <taxon>Micrococcales</taxon>
        <taxon>Microbacteriaceae</taxon>
        <taxon>Canibacter</taxon>
    </lineage>
</organism>
<comment type="caution">
    <text evidence="3">The sequence shown here is derived from an EMBL/GenBank/DDBJ whole genome shotgun (WGS) entry which is preliminary data.</text>
</comment>
<keyword evidence="1" id="KW-0175">Coiled coil</keyword>
<proteinExistence type="predicted"/>
<feature type="coiled-coil region" evidence="1">
    <location>
        <begin position="52"/>
        <end position="169"/>
    </location>
</feature>
<accession>A0A840DNA5</accession>
<dbReference type="Pfam" id="PF24481">
    <property type="entry name" value="CT398_CC"/>
    <property type="match status" value="1"/>
</dbReference>
<evidence type="ECO:0000313" key="3">
    <source>
        <dbReference type="EMBL" id="MBB4071528.1"/>
    </source>
</evidence>
<dbReference type="InterPro" id="IPR056003">
    <property type="entry name" value="CT398_CC_hairpin"/>
</dbReference>
<evidence type="ECO:0000259" key="2">
    <source>
        <dbReference type="Pfam" id="PF24481"/>
    </source>
</evidence>
<dbReference type="Gene3D" id="1.10.287.1490">
    <property type="match status" value="1"/>
</dbReference>